<keyword evidence="2" id="KW-1185">Reference proteome</keyword>
<sequence length="159" mass="17405">MVVAAIVEHYRKRIALESGDYNNPRGVVQMSAMLLIPQHLLSGVAEALNVIASNEFFYSELPKSMSNIAVSLSGLGPAVGSLLASLILSTVATITKKGGKESWISNDIYKSHYHESYYWLLVVMSLVNLVYFLLSSWLYGPCADLGFSKLKDEGKISEG</sequence>
<dbReference type="EMBL" id="CM037161">
    <property type="protein sequence ID" value="KAH7853635.1"/>
    <property type="molecule type" value="Genomic_DNA"/>
</dbReference>
<accession>A0ACB7YLC3</accession>
<gene>
    <name evidence="1" type="ORF">Vadar_004951</name>
</gene>
<protein>
    <submittedName>
        <fullName evidence="1">Uncharacterized protein</fullName>
    </submittedName>
</protein>
<organism evidence="1 2">
    <name type="scientific">Vaccinium darrowii</name>
    <dbReference type="NCBI Taxonomy" id="229202"/>
    <lineage>
        <taxon>Eukaryota</taxon>
        <taxon>Viridiplantae</taxon>
        <taxon>Streptophyta</taxon>
        <taxon>Embryophyta</taxon>
        <taxon>Tracheophyta</taxon>
        <taxon>Spermatophyta</taxon>
        <taxon>Magnoliopsida</taxon>
        <taxon>eudicotyledons</taxon>
        <taxon>Gunneridae</taxon>
        <taxon>Pentapetalae</taxon>
        <taxon>asterids</taxon>
        <taxon>Ericales</taxon>
        <taxon>Ericaceae</taxon>
        <taxon>Vaccinioideae</taxon>
        <taxon>Vaccinieae</taxon>
        <taxon>Vaccinium</taxon>
    </lineage>
</organism>
<proteinExistence type="predicted"/>
<evidence type="ECO:0000313" key="2">
    <source>
        <dbReference type="Proteomes" id="UP000828048"/>
    </source>
</evidence>
<name>A0ACB7YLC3_9ERIC</name>
<reference evidence="1 2" key="1">
    <citation type="journal article" date="2021" name="Hortic Res">
        <title>High-quality reference genome and annotation aids understanding of berry development for evergreen blueberry (Vaccinium darrowii).</title>
        <authorList>
            <person name="Yu J."/>
            <person name="Hulse-Kemp A.M."/>
            <person name="Babiker E."/>
            <person name="Staton M."/>
        </authorList>
    </citation>
    <scope>NUCLEOTIDE SEQUENCE [LARGE SCALE GENOMIC DNA]</scope>
    <source>
        <strain evidence="2">cv. NJ 8807/NJ 8810</strain>
        <tissue evidence="1">Young leaf</tissue>
    </source>
</reference>
<evidence type="ECO:0000313" key="1">
    <source>
        <dbReference type="EMBL" id="KAH7853635.1"/>
    </source>
</evidence>
<dbReference type="Proteomes" id="UP000828048">
    <property type="component" value="Chromosome 11"/>
</dbReference>
<comment type="caution">
    <text evidence="1">The sequence shown here is derived from an EMBL/GenBank/DDBJ whole genome shotgun (WGS) entry which is preliminary data.</text>
</comment>